<dbReference type="InterPro" id="IPR052035">
    <property type="entry name" value="ZnF_BED_domain_contain"/>
</dbReference>
<dbReference type="InterPro" id="IPR012337">
    <property type="entry name" value="RNaseH-like_sf"/>
</dbReference>
<gene>
    <name evidence="7" type="ORF">PSTG_06782</name>
</gene>
<dbReference type="Proteomes" id="UP000054564">
    <property type="component" value="Unassembled WGS sequence"/>
</dbReference>
<organism evidence="7 8">
    <name type="scientific">Puccinia striiformis f. sp. tritici PST-78</name>
    <dbReference type="NCBI Taxonomy" id="1165861"/>
    <lineage>
        <taxon>Eukaryota</taxon>
        <taxon>Fungi</taxon>
        <taxon>Dikarya</taxon>
        <taxon>Basidiomycota</taxon>
        <taxon>Pucciniomycotina</taxon>
        <taxon>Pucciniomycetes</taxon>
        <taxon>Pucciniales</taxon>
        <taxon>Pucciniaceae</taxon>
        <taxon>Puccinia</taxon>
    </lineage>
</organism>
<keyword evidence="5" id="KW-0539">Nucleus</keyword>
<evidence type="ECO:0000256" key="3">
    <source>
        <dbReference type="ARBA" id="ARBA00022771"/>
    </source>
</evidence>
<feature type="compositionally biased region" description="Acidic residues" evidence="6">
    <location>
        <begin position="67"/>
        <end position="111"/>
    </location>
</feature>
<dbReference type="STRING" id="1165861.A0A0L0VKY2"/>
<name>A0A0L0VKY2_9BASI</name>
<evidence type="ECO:0000256" key="4">
    <source>
        <dbReference type="ARBA" id="ARBA00022833"/>
    </source>
</evidence>
<comment type="caution">
    <text evidence="7">The sequence shown here is derived from an EMBL/GenBank/DDBJ whole genome shotgun (WGS) entry which is preliminary data.</text>
</comment>
<keyword evidence="8" id="KW-1185">Reference proteome</keyword>
<evidence type="ECO:0000256" key="2">
    <source>
        <dbReference type="ARBA" id="ARBA00022723"/>
    </source>
</evidence>
<protein>
    <recommendedName>
        <fullName evidence="9">HAT C-terminal dimerisation domain-containing protein</fullName>
    </recommendedName>
</protein>
<keyword evidence="2" id="KW-0479">Metal-binding</keyword>
<dbReference type="AlphaFoldDB" id="A0A0L0VKY2"/>
<dbReference type="EMBL" id="AJIL01000041">
    <property type="protein sequence ID" value="KNE99928.1"/>
    <property type="molecule type" value="Genomic_DNA"/>
</dbReference>
<evidence type="ECO:0000313" key="7">
    <source>
        <dbReference type="EMBL" id="KNE99928.1"/>
    </source>
</evidence>
<evidence type="ECO:0000313" key="8">
    <source>
        <dbReference type="Proteomes" id="UP000054564"/>
    </source>
</evidence>
<reference evidence="8" key="1">
    <citation type="submission" date="2014-03" db="EMBL/GenBank/DDBJ databases">
        <title>The Genome Sequence of Puccinia striiformis f. sp. tritici PST-78.</title>
        <authorList>
            <consortium name="The Broad Institute Genome Sequencing Platform"/>
            <person name="Cuomo C."/>
            <person name="Hulbert S."/>
            <person name="Chen X."/>
            <person name="Walker B."/>
            <person name="Young S.K."/>
            <person name="Zeng Q."/>
            <person name="Gargeya S."/>
            <person name="Fitzgerald M."/>
            <person name="Haas B."/>
            <person name="Abouelleil A."/>
            <person name="Alvarado L."/>
            <person name="Arachchi H.M."/>
            <person name="Berlin A.M."/>
            <person name="Chapman S.B."/>
            <person name="Goldberg J."/>
            <person name="Griggs A."/>
            <person name="Gujja S."/>
            <person name="Hansen M."/>
            <person name="Howarth C."/>
            <person name="Imamovic A."/>
            <person name="Larimer J."/>
            <person name="McCowan C."/>
            <person name="Montmayeur A."/>
            <person name="Murphy C."/>
            <person name="Neiman D."/>
            <person name="Pearson M."/>
            <person name="Priest M."/>
            <person name="Roberts A."/>
            <person name="Saif S."/>
            <person name="Shea T."/>
            <person name="Sisk P."/>
            <person name="Sykes S."/>
            <person name="Wortman J."/>
            <person name="Nusbaum C."/>
            <person name="Birren B."/>
        </authorList>
    </citation>
    <scope>NUCLEOTIDE SEQUENCE [LARGE SCALE GENOMIC DNA]</scope>
    <source>
        <strain evidence="8">race PST-78</strain>
    </source>
</reference>
<evidence type="ECO:0000256" key="1">
    <source>
        <dbReference type="ARBA" id="ARBA00004123"/>
    </source>
</evidence>
<keyword evidence="3" id="KW-0863">Zinc-finger</keyword>
<dbReference type="PANTHER" id="PTHR46481:SF10">
    <property type="entry name" value="ZINC FINGER BED DOMAIN-CONTAINING PROTEIN 39"/>
    <property type="match status" value="1"/>
</dbReference>
<sequence>MIEEFEKLNWKQIKGKPQWIQCFAHILNLIVKAILRPFGRQKNKPALLMLLNPMKKKRQKNLFNNVDDADDSNDDADDSNNDDGEDGAETEKDDGELEEDNEHTLEDLQDLEEEDANDFRGIATKLNSKARFIELCQEHQCKKPHSIECDVLTRWNSTYKQLASIVRCEDAIIIWQQDKQFGTNRDVHVTQADLDLAQDLVQLLEQFYKITLQLSTGALTRFAEVVVWIDQITADLSTVIANDEGNFPPALQNVSCAGLQITNKYYSLTDFSPIYRIAMVLHPSFKDQDFKLAKWTQSWIDKAIDLTCQMYETLYKPANRETAKTPKKGGPKPQTGVLAGLGAAALARSAESLSDPIDIWLLGGLVLDEGAPVNGLKWWGEQKRSGNTHHGLPRVALDVMTCPATTVDVKRTFNFGRDYVTSRRHNLHAKSVSRGMALSFYSKNGMIKPLALHEFMAKRQNELKMRVKVRSKNVQDVVTVE</sequence>
<feature type="region of interest" description="Disordered" evidence="6">
    <location>
        <begin position="64"/>
        <end position="111"/>
    </location>
</feature>
<dbReference type="GO" id="GO:0005634">
    <property type="term" value="C:nucleus"/>
    <property type="evidence" value="ECO:0007669"/>
    <property type="project" value="UniProtKB-SubCell"/>
</dbReference>
<evidence type="ECO:0008006" key="9">
    <source>
        <dbReference type="Google" id="ProtNLM"/>
    </source>
</evidence>
<evidence type="ECO:0000256" key="6">
    <source>
        <dbReference type="SAM" id="MobiDB-lite"/>
    </source>
</evidence>
<dbReference type="GO" id="GO:0008270">
    <property type="term" value="F:zinc ion binding"/>
    <property type="evidence" value="ECO:0007669"/>
    <property type="project" value="UniProtKB-KW"/>
</dbReference>
<accession>A0A0L0VKY2</accession>
<dbReference type="PANTHER" id="PTHR46481">
    <property type="entry name" value="ZINC FINGER BED DOMAIN-CONTAINING PROTEIN 4"/>
    <property type="match status" value="1"/>
</dbReference>
<dbReference type="SUPFAM" id="SSF53098">
    <property type="entry name" value="Ribonuclease H-like"/>
    <property type="match status" value="1"/>
</dbReference>
<keyword evidence="4" id="KW-0862">Zinc</keyword>
<proteinExistence type="predicted"/>
<evidence type="ECO:0000256" key="5">
    <source>
        <dbReference type="ARBA" id="ARBA00023242"/>
    </source>
</evidence>
<comment type="subcellular location">
    <subcellularLocation>
        <location evidence="1">Nucleus</location>
    </subcellularLocation>
</comment>